<comment type="caution">
    <text evidence="3">The sequence shown here is derived from an EMBL/GenBank/DDBJ whole genome shotgun (WGS) entry which is preliminary data.</text>
</comment>
<feature type="coiled-coil region" evidence="1">
    <location>
        <begin position="125"/>
        <end position="163"/>
    </location>
</feature>
<reference evidence="3" key="1">
    <citation type="submission" date="2023-04" db="EMBL/GenBank/DDBJ databases">
        <title>Black Yeasts Isolated from many extreme environments.</title>
        <authorList>
            <person name="Coleine C."/>
            <person name="Stajich J.E."/>
            <person name="Selbmann L."/>
        </authorList>
    </citation>
    <scope>NUCLEOTIDE SEQUENCE</scope>
    <source>
        <strain evidence="3">CCFEE 5312</strain>
    </source>
</reference>
<proteinExistence type="predicted"/>
<evidence type="ECO:0000313" key="3">
    <source>
        <dbReference type="EMBL" id="KAK3054914.1"/>
    </source>
</evidence>
<name>A0AAJ0GAW2_9PEZI</name>
<evidence type="ECO:0000256" key="2">
    <source>
        <dbReference type="SAM" id="MobiDB-lite"/>
    </source>
</evidence>
<evidence type="ECO:0000256" key="1">
    <source>
        <dbReference type="SAM" id="Coils"/>
    </source>
</evidence>
<accession>A0AAJ0GAW2</accession>
<gene>
    <name evidence="3" type="ORF">LTR09_004072</name>
</gene>
<organism evidence="3 4">
    <name type="scientific">Extremus antarcticus</name>
    <dbReference type="NCBI Taxonomy" id="702011"/>
    <lineage>
        <taxon>Eukaryota</taxon>
        <taxon>Fungi</taxon>
        <taxon>Dikarya</taxon>
        <taxon>Ascomycota</taxon>
        <taxon>Pezizomycotina</taxon>
        <taxon>Dothideomycetes</taxon>
        <taxon>Dothideomycetidae</taxon>
        <taxon>Mycosphaerellales</taxon>
        <taxon>Extremaceae</taxon>
        <taxon>Extremus</taxon>
    </lineage>
</organism>
<dbReference type="AlphaFoldDB" id="A0AAJ0GAW2"/>
<dbReference type="EMBL" id="JAWDJX010000010">
    <property type="protein sequence ID" value="KAK3054914.1"/>
    <property type="molecule type" value="Genomic_DNA"/>
</dbReference>
<dbReference type="Proteomes" id="UP001271007">
    <property type="component" value="Unassembled WGS sequence"/>
</dbReference>
<feature type="region of interest" description="Disordered" evidence="2">
    <location>
        <begin position="477"/>
        <end position="570"/>
    </location>
</feature>
<feature type="region of interest" description="Disordered" evidence="2">
    <location>
        <begin position="277"/>
        <end position="325"/>
    </location>
</feature>
<keyword evidence="1" id="KW-0175">Coiled coil</keyword>
<evidence type="ECO:0000313" key="4">
    <source>
        <dbReference type="Proteomes" id="UP001271007"/>
    </source>
</evidence>
<feature type="compositionally biased region" description="Basic and acidic residues" evidence="2">
    <location>
        <begin position="282"/>
        <end position="298"/>
    </location>
</feature>
<feature type="compositionally biased region" description="Polar residues" evidence="2">
    <location>
        <begin position="483"/>
        <end position="504"/>
    </location>
</feature>
<sequence>MADIQQWRRMMQPARVRTPAADLDDSDVNTSPVTPRKALKPKFSTNFAQRPAALDHDPLPSGHDRFLRRVPSWITDEPTPSPDVDQLIDSMMCNVLDDPYNMLTARYTSDLMQIFEGYRAVRDDKAELLRKLDVETQKRQALERAWKREREEYKAEVKRLELLLSKGKRGLAEVTLARQDSLLRRGRPTGAQDDTGLETILQVLEKSKRYEDKTWSSQRGKKVLKISPNSVADGCKAMMRHKSPSPKMRRLSKTLARKAFATDAELTLLYGTPPLDSASILQREDNSRPTEPRSDSESRPSLSDDTFSSFGGGGDLLPDETGGVEHNSTAAVHRNTAPNRQRHRQAIPDIVPPKLFEVPSSQRYVSAPDSYMSAAPGHPSDLMPSGPGEPVAATARLQKAPSLRTKASGFLARLRPQLNVDTSDVRRFSFESGDDADASFSAPAIDVLPPAVRDRLLRKSASMSSLEARVQKSSLLERRLTPVAQSPTTSAPSPEWLQTPSESDNPQRRSKIPTPVHQHGSLARQRRERDDSSSSLLTAIRCSEDASLRRNSRSSSAFSSPSGSRIDMTQGVHIVEIVQGSSQRTTRSNRLLEHTDSLRGRRLAVAAAKTAAMAAYAVDPNVPSDLGHHLRQRSSNNSRMHMHAGPGSEDEVIQMENHRPIG</sequence>
<protein>
    <submittedName>
        <fullName evidence="3">Uncharacterized protein</fullName>
    </submittedName>
</protein>
<keyword evidence="4" id="KW-1185">Reference proteome</keyword>
<feature type="region of interest" description="Disordered" evidence="2">
    <location>
        <begin position="636"/>
        <end position="662"/>
    </location>
</feature>
<feature type="region of interest" description="Disordered" evidence="2">
    <location>
        <begin position="1"/>
        <end position="41"/>
    </location>
</feature>
<feature type="compositionally biased region" description="Low complexity" evidence="2">
    <location>
        <begin position="553"/>
        <end position="565"/>
    </location>
</feature>